<dbReference type="RefSeq" id="WP_149727753.1">
    <property type="nucleotide sequence ID" value="NZ_VUJV01000002.1"/>
</dbReference>
<protein>
    <submittedName>
        <fullName evidence="2">Uncharacterized protein</fullName>
    </submittedName>
</protein>
<reference evidence="2 3" key="2">
    <citation type="submission" date="2019-09" db="EMBL/GenBank/DDBJ databases">
        <authorList>
            <person name="Jin C."/>
        </authorList>
    </citation>
    <scope>NUCLEOTIDE SEQUENCE [LARGE SCALE GENOMIC DNA]</scope>
    <source>
        <strain evidence="2 3">BN130099</strain>
    </source>
</reference>
<keyword evidence="1" id="KW-1133">Transmembrane helix</keyword>
<keyword evidence="3" id="KW-1185">Reference proteome</keyword>
<keyword evidence="1" id="KW-0812">Transmembrane</keyword>
<evidence type="ECO:0000313" key="2">
    <source>
        <dbReference type="EMBL" id="KAA1420328.1"/>
    </source>
</evidence>
<reference evidence="2 3" key="1">
    <citation type="submission" date="2019-09" db="EMBL/GenBank/DDBJ databases">
        <title>Nocardioides panacisoli sp. nov., isolated from the soil of a ginseng field.</title>
        <authorList>
            <person name="Cho C."/>
        </authorList>
    </citation>
    <scope>NUCLEOTIDE SEQUENCE [LARGE SCALE GENOMIC DNA]</scope>
    <source>
        <strain evidence="2 3">BN130099</strain>
    </source>
</reference>
<dbReference type="Proteomes" id="UP000325003">
    <property type="component" value="Unassembled WGS sequence"/>
</dbReference>
<feature type="transmembrane region" description="Helical" evidence="1">
    <location>
        <begin position="157"/>
        <end position="178"/>
    </location>
</feature>
<keyword evidence="1" id="KW-0472">Membrane</keyword>
<name>A0A5B1LJF4_9ACTN</name>
<feature type="transmembrane region" description="Helical" evidence="1">
    <location>
        <begin position="47"/>
        <end position="65"/>
    </location>
</feature>
<dbReference type="EMBL" id="VUJV01000002">
    <property type="protein sequence ID" value="KAA1420328.1"/>
    <property type="molecule type" value="Genomic_DNA"/>
</dbReference>
<organism evidence="2 3">
    <name type="scientific">Nocardioides humilatus</name>
    <dbReference type="NCBI Taxonomy" id="2607660"/>
    <lineage>
        <taxon>Bacteria</taxon>
        <taxon>Bacillati</taxon>
        <taxon>Actinomycetota</taxon>
        <taxon>Actinomycetes</taxon>
        <taxon>Propionibacteriales</taxon>
        <taxon>Nocardioidaceae</taxon>
        <taxon>Nocardioides</taxon>
    </lineage>
</organism>
<comment type="caution">
    <text evidence="2">The sequence shown here is derived from an EMBL/GenBank/DDBJ whole genome shotgun (WGS) entry which is preliminary data.</text>
</comment>
<proteinExistence type="predicted"/>
<feature type="transmembrane region" description="Helical" evidence="1">
    <location>
        <begin position="102"/>
        <end position="119"/>
    </location>
</feature>
<sequence>MTQLPALRLLGLVLLGAVISPLGDHIHVATGTTAYDEMWLRIGDSPLWFPLFVGISTAALAETRVRLGGVRAAVSTRWAVGGVAAVMAMYAATGLLRGQPTALGVTLIAGLAIVVWSVIGDGRGAVCGVVAAVTGTATEAILSEAGVFHYASDSDGLLGVAPWLPFLYFTFGVVAAVLGEVSRSRNDQPVSSGG</sequence>
<accession>A0A5B1LJF4</accession>
<feature type="transmembrane region" description="Helical" evidence="1">
    <location>
        <begin position="77"/>
        <end position="96"/>
    </location>
</feature>
<evidence type="ECO:0000313" key="3">
    <source>
        <dbReference type="Proteomes" id="UP000325003"/>
    </source>
</evidence>
<evidence type="ECO:0000256" key="1">
    <source>
        <dbReference type="SAM" id="Phobius"/>
    </source>
</evidence>
<dbReference type="AlphaFoldDB" id="A0A5B1LJF4"/>
<gene>
    <name evidence="2" type="ORF">F0U44_07915</name>
</gene>
<feature type="transmembrane region" description="Helical" evidence="1">
    <location>
        <begin position="126"/>
        <end position="151"/>
    </location>
</feature>